<evidence type="ECO:0000313" key="2">
    <source>
        <dbReference type="Proteomes" id="UP000886700"/>
    </source>
</evidence>
<dbReference type="Proteomes" id="UP000886700">
    <property type="component" value="Unplaced"/>
</dbReference>
<organism evidence="2 3">
    <name type="scientific">Mesocricetus auratus</name>
    <name type="common">Golden hamster</name>
    <dbReference type="NCBI Taxonomy" id="10036"/>
    <lineage>
        <taxon>Eukaryota</taxon>
        <taxon>Metazoa</taxon>
        <taxon>Chordata</taxon>
        <taxon>Craniata</taxon>
        <taxon>Vertebrata</taxon>
        <taxon>Euteleostomi</taxon>
        <taxon>Mammalia</taxon>
        <taxon>Eutheria</taxon>
        <taxon>Euarchontoglires</taxon>
        <taxon>Glires</taxon>
        <taxon>Rodentia</taxon>
        <taxon>Myomorpha</taxon>
        <taxon>Muroidea</taxon>
        <taxon>Cricetidae</taxon>
        <taxon>Cricetinae</taxon>
        <taxon>Mesocricetus</taxon>
    </lineage>
</organism>
<dbReference type="Gene3D" id="3.40.50.1820">
    <property type="entry name" value="alpha/beta hydrolase"/>
    <property type="match status" value="1"/>
</dbReference>
<dbReference type="RefSeq" id="XP_040597219.1">
    <property type="nucleotide sequence ID" value="XM_040741285.1"/>
</dbReference>
<protein>
    <submittedName>
        <fullName evidence="3">Palmitoyl-protein thioesterase 1-like isoform X1</fullName>
    </submittedName>
</protein>
<sequence length="152" mass="17721">MVFPGFWWLLSACLLSWCCNTWELEDHDRESESSLTPLVMYFQKGELSHTELMKFLKKTIPGIYIVPLEIGKNMMQDMENKVLNASSELCQILAEDPKLREGYIAVTFFKKLRILKEFSERCQIPPMKDIILISVKSLKGVMKRISSHFNQQ</sequence>
<evidence type="ECO:0000256" key="1">
    <source>
        <dbReference type="SAM" id="SignalP"/>
    </source>
</evidence>
<dbReference type="InterPro" id="IPR029058">
    <property type="entry name" value="AB_hydrolase_fold"/>
</dbReference>
<name>A0ABM2X2U4_MESAU</name>
<accession>A0ABM2X2U4</accession>
<reference evidence="3" key="1">
    <citation type="submission" date="2025-08" db="UniProtKB">
        <authorList>
            <consortium name="RefSeq"/>
        </authorList>
    </citation>
    <scope>IDENTIFICATION</scope>
    <source>
        <tissue evidence="3">Liver</tissue>
    </source>
</reference>
<keyword evidence="1" id="KW-0732">Signal</keyword>
<keyword evidence="2" id="KW-1185">Reference proteome</keyword>
<proteinExistence type="predicted"/>
<dbReference type="GeneID" id="121138615"/>
<evidence type="ECO:0000313" key="3">
    <source>
        <dbReference type="RefSeq" id="XP_040597219.1"/>
    </source>
</evidence>
<feature type="chain" id="PRO_5046136922" evidence="1">
    <location>
        <begin position="19"/>
        <end position="152"/>
    </location>
</feature>
<gene>
    <name evidence="3" type="primary">LOC121138615</name>
</gene>
<feature type="signal peptide" evidence="1">
    <location>
        <begin position="1"/>
        <end position="18"/>
    </location>
</feature>